<gene>
    <name evidence="4" type="ORF">C1SCF055_LOCUS32521</name>
</gene>
<dbReference type="Gene3D" id="1.10.8.10">
    <property type="entry name" value="DNA helicase RuvA subunit, C-terminal domain"/>
    <property type="match status" value="1"/>
</dbReference>
<reference evidence="4" key="1">
    <citation type="submission" date="2022-10" db="EMBL/GenBank/DDBJ databases">
        <authorList>
            <person name="Chen Y."/>
            <person name="Dougan E. K."/>
            <person name="Chan C."/>
            <person name="Rhodes N."/>
            <person name="Thang M."/>
        </authorList>
    </citation>
    <scope>NUCLEOTIDE SEQUENCE</scope>
</reference>
<dbReference type="Gene3D" id="1.10.287.110">
    <property type="entry name" value="DnaJ domain"/>
    <property type="match status" value="1"/>
</dbReference>
<dbReference type="InterPro" id="IPR050817">
    <property type="entry name" value="DjlA_DnaK_co-chaperone"/>
</dbReference>
<dbReference type="PROSITE" id="PS50030">
    <property type="entry name" value="UBA"/>
    <property type="match status" value="1"/>
</dbReference>
<feature type="compositionally biased region" description="Basic and acidic residues" evidence="1">
    <location>
        <begin position="222"/>
        <end position="233"/>
    </location>
</feature>
<name>A0A9P1DA15_9DINO</name>
<feature type="domain" description="J" evidence="3">
    <location>
        <begin position="14"/>
        <end position="81"/>
    </location>
</feature>
<dbReference type="PROSITE" id="PS50076">
    <property type="entry name" value="DNAJ_2"/>
    <property type="match status" value="1"/>
</dbReference>
<dbReference type="OrthoDB" id="445556at2759"/>
<dbReference type="InterPro" id="IPR001623">
    <property type="entry name" value="DnaJ_domain"/>
</dbReference>
<dbReference type="SUPFAM" id="SSF46565">
    <property type="entry name" value="Chaperone J-domain"/>
    <property type="match status" value="1"/>
</dbReference>
<dbReference type="SUPFAM" id="SSF46934">
    <property type="entry name" value="UBA-like"/>
    <property type="match status" value="1"/>
</dbReference>
<dbReference type="PRINTS" id="PR00625">
    <property type="entry name" value="JDOMAIN"/>
</dbReference>
<organism evidence="4">
    <name type="scientific">Cladocopium goreaui</name>
    <dbReference type="NCBI Taxonomy" id="2562237"/>
    <lineage>
        <taxon>Eukaryota</taxon>
        <taxon>Sar</taxon>
        <taxon>Alveolata</taxon>
        <taxon>Dinophyceae</taxon>
        <taxon>Suessiales</taxon>
        <taxon>Symbiodiniaceae</taxon>
        <taxon>Cladocopium</taxon>
    </lineage>
</organism>
<keyword evidence="6" id="KW-1185">Reference proteome</keyword>
<protein>
    <submittedName>
        <fullName evidence="5">Uncharacterized J domain-containing protein C3E7.11c</fullName>
    </submittedName>
</protein>
<evidence type="ECO:0000259" key="3">
    <source>
        <dbReference type="PROSITE" id="PS50076"/>
    </source>
</evidence>
<dbReference type="Pfam" id="PF00627">
    <property type="entry name" value="UBA"/>
    <property type="match status" value="1"/>
</dbReference>
<dbReference type="PANTHER" id="PTHR24074">
    <property type="entry name" value="CO-CHAPERONE PROTEIN DJLA"/>
    <property type="match status" value="1"/>
</dbReference>
<dbReference type="EMBL" id="CAMXCT010003924">
    <property type="protein sequence ID" value="CAI4006924.1"/>
    <property type="molecule type" value="Genomic_DNA"/>
</dbReference>
<dbReference type="Pfam" id="PF00226">
    <property type="entry name" value="DnaJ"/>
    <property type="match status" value="1"/>
</dbReference>
<evidence type="ECO:0000313" key="5">
    <source>
        <dbReference type="EMBL" id="CAL4794236.1"/>
    </source>
</evidence>
<dbReference type="EMBL" id="CAMXCT030003924">
    <property type="protein sequence ID" value="CAL4794236.1"/>
    <property type="molecule type" value="Genomic_DNA"/>
</dbReference>
<feature type="domain" description="UBA" evidence="2">
    <location>
        <begin position="354"/>
        <end position="394"/>
    </location>
</feature>
<evidence type="ECO:0000259" key="2">
    <source>
        <dbReference type="PROSITE" id="PS50030"/>
    </source>
</evidence>
<dbReference type="AlphaFoldDB" id="A0A9P1DA15"/>
<proteinExistence type="predicted"/>
<comment type="caution">
    <text evidence="4">The sequence shown here is derived from an EMBL/GenBank/DDBJ whole genome shotgun (WGS) entry which is preliminary data.</text>
</comment>
<dbReference type="InterPro" id="IPR036869">
    <property type="entry name" value="J_dom_sf"/>
</dbReference>
<dbReference type="Proteomes" id="UP001152797">
    <property type="component" value="Unassembled WGS sequence"/>
</dbReference>
<reference evidence="5 6" key="2">
    <citation type="submission" date="2024-05" db="EMBL/GenBank/DDBJ databases">
        <authorList>
            <person name="Chen Y."/>
            <person name="Shah S."/>
            <person name="Dougan E. K."/>
            <person name="Thang M."/>
            <person name="Chan C."/>
        </authorList>
    </citation>
    <scope>NUCLEOTIDE SEQUENCE [LARGE SCALE GENOMIC DNA]</scope>
</reference>
<dbReference type="InterPro" id="IPR009060">
    <property type="entry name" value="UBA-like_sf"/>
</dbReference>
<dbReference type="SMART" id="SM00271">
    <property type="entry name" value="DnaJ"/>
    <property type="match status" value="1"/>
</dbReference>
<accession>A0A9P1DA15</accession>
<dbReference type="EMBL" id="CAMXCT020003924">
    <property type="protein sequence ID" value="CAL1160299.1"/>
    <property type="molecule type" value="Genomic_DNA"/>
</dbReference>
<dbReference type="InterPro" id="IPR015940">
    <property type="entry name" value="UBA"/>
</dbReference>
<evidence type="ECO:0000313" key="6">
    <source>
        <dbReference type="Proteomes" id="UP001152797"/>
    </source>
</evidence>
<evidence type="ECO:0000313" key="4">
    <source>
        <dbReference type="EMBL" id="CAI4006924.1"/>
    </source>
</evidence>
<evidence type="ECO:0000256" key="1">
    <source>
        <dbReference type="SAM" id="MobiDB-lite"/>
    </source>
</evidence>
<sequence length="492" mass="54287">MAAAARRKRWEEHDFYDILGVACNASQDEIKRGFRKIALTCHPDKVREHEKELATQRFQLIAEAYEVLSKPGTRREYDEIHQSQGQEVKLPATKVHSAKRSDQRWQRCKGCFGRFQQKDLRRCAPACSHPVCFSCDSCSTCNKQPETKDSKEHSFIRSGMTFVAAYDACVFPAPHSWKVLYKIAQGTRVTVAGSPKSCDGDVMVPIEPKGWIDIVDLSIARKPEPRTSPHEPRTQAADPPPQPQKPKTGGVATAPRPDGAEVWTRRNDEDTPDLLRQASKLAQDFGDTAQGYVKTGYDGSAQVAQEAYRMAQAAGENAPWLAGEAMRMASEVAGRFWETATWAVRRSPSEISEESDETEKMTILTTMGFDHQAAEASLKRCSSIEAAVQYIMENSAVSAPASGHPVLPLKAVGQTLGRVPPVPGDAELQRGCHQGGRKSQSVQADLIRCGFSEGQAKAAARRCSSIEAAVVPWTKDYDSQRSKTFQNNYITG</sequence>
<dbReference type="CDD" id="cd06257">
    <property type="entry name" value="DnaJ"/>
    <property type="match status" value="1"/>
</dbReference>
<feature type="region of interest" description="Disordered" evidence="1">
    <location>
        <begin position="222"/>
        <end position="269"/>
    </location>
</feature>